<dbReference type="Gene3D" id="3.30.70.270">
    <property type="match status" value="1"/>
</dbReference>
<evidence type="ECO:0000259" key="1">
    <source>
        <dbReference type="PROSITE" id="PS50112"/>
    </source>
</evidence>
<dbReference type="Pfam" id="PF00563">
    <property type="entry name" value="EAL"/>
    <property type="match status" value="1"/>
</dbReference>
<dbReference type="InterPro" id="IPR029787">
    <property type="entry name" value="Nucleotide_cyclase"/>
</dbReference>
<dbReference type="Pfam" id="PF13185">
    <property type="entry name" value="GAF_2"/>
    <property type="match status" value="1"/>
</dbReference>
<sequence length="959" mass="104714">MHLEEPDAMRVNTGATAATSESYYAALSEIGQLLVRAVEPPELYDAIIEVLQRRLGAMLVMIGEADHAAGWFQRVAPVAVAADMQDIYPEQTPLSLVRPSFWRGVPQIEPDLRRVPGLQRLRTAYERHDVVAAMAIPVMVFGEVRAGLVIRASDPAYFSTRLTELLQQAAASIGLGLEAQSQRHQLQRSVQQEARQRRALRLLSEMIKVVTHSADETLLLAESSDVACRVGGYRFAWIGLFADDAATSLRLHAHAGMDGVVTPGEGLALDEQKHAGDAAVVALRRGEPCVRQYAAGAPREWPLPGTTLGDGAVLALPLRVGEAVVGVFVVGADQADAFTPVEVQVFAEMAVELGLGMQMQRAHAARLLAERDLRFNLQHVRTVLSNQHSGVLVTTANGLVKFANEAFCALFGLAESPGELEGLPSAALHARISHLYCEPERELERMAGIVARNEESRDEEVLLADGRVLLRDFMPICIDGVAQGCIWQQRDITERKLHEARVERLAFYDVVTGLPNRRLLFELLEQARTRATADDSLLAVGILDLDRFKSVNDTAGHSGGDRVLAEASSRIRGMLRDADVLARLGGDEFALLIPGLDSREQLDVISRCILQALRVPFNLDEEQLFLSASIGWTLFPLDGSSAEGLVRHADMAMYEAKEAGKDRGSLYEPAMELEQVRLQAMRERIAQALQQSRLQLLFQPIVYIDGLPGINGVAGMEALLRLNDREQELIGPANFMHVLDDPQLARPIGRYVLDEALRCCQGWLHAGVPVPVSVNISTRHLLHPAFFADIDAALDTYPDVMDVGFGIEITETGPSMDHARAKVVIEECRRRGIRVGLDDFGTGSASLSHIQQLDIEHIKLDQSFVRDILHDDRNMAIAAGVITTARMLAKAVIAEGVETPVQGDLLASLGCHQLQGFSISRPMAAASVPAWVAGWAPPATWGNLVNERQSLLAGETTGQ</sequence>
<evidence type="ECO:0000313" key="4">
    <source>
        <dbReference type="EMBL" id="XIA19789.1"/>
    </source>
</evidence>
<dbReference type="SUPFAM" id="SSF55781">
    <property type="entry name" value="GAF domain-like"/>
    <property type="match status" value="2"/>
</dbReference>
<dbReference type="InterPro" id="IPR000160">
    <property type="entry name" value="GGDEF_dom"/>
</dbReference>
<evidence type="ECO:0000259" key="2">
    <source>
        <dbReference type="PROSITE" id="PS50883"/>
    </source>
</evidence>
<dbReference type="InterPro" id="IPR035919">
    <property type="entry name" value="EAL_sf"/>
</dbReference>
<dbReference type="PROSITE" id="PS50112">
    <property type="entry name" value="PAS"/>
    <property type="match status" value="1"/>
</dbReference>
<evidence type="ECO:0000259" key="3">
    <source>
        <dbReference type="PROSITE" id="PS50887"/>
    </source>
</evidence>
<dbReference type="AlphaFoldDB" id="A0AB74UYF9"/>
<dbReference type="Pfam" id="PF13188">
    <property type="entry name" value="PAS_8"/>
    <property type="match status" value="1"/>
</dbReference>
<dbReference type="Gene3D" id="3.30.450.40">
    <property type="match status" value="2"/>
</dbReference>
<organism evidence="4">
    <name type="scientific">Rhodanobacter sp. FW102-FHT14D07</name>
    <dbReference type="NCBI Taxonomy" id="3351462"/>
    <lineage>
        <taxon>Bacteria</taxon>
        <taxon>Pseudomonadati</taxon>
        <taxon>Pseudomonadota</taxon>
        <taxon>Gammaproteobacteria</taxon>
        <taxon>Lysobacterales</taxon>
        <taxon>Rhodanobacteraceae</taxon>
        <taxon>Rhodanobacter</taxon>
    </lineage>
</organism>
<proteinExistence type="predicted"/>
<dbReference type="Gene3D" id="3.20.20.450">
    <property type="entry name" value="EAL domain"/>
    <property type="match status" value="1"/>
</dbReference>
<dbReference type="PROSITE" id="PS50883">
    <property type="entry name" value="EAL"/>
    <property type="match status" value="1"/>
</dbReference>
<dbReference type="SMART" id="SM00091">
    <property type="entry name" value="PAS"/>
    <property type="match status" value="1"/>
</dbReference>
<dbReference type="InterPro" id="IPR052155">
    <property type="entry name" value="Biofilm_reg_signaling"/>
</dbReference>
<reference evidence="4" key="1">
    <citation type="submission" date="2024-10" db="EMBL/GenBank/DDBJ databases">
        <authorList>
            <person name="Lesea H.P."/>
            <person name="Kuehl J.V."/>
            <person name="Chandonia J.-M."/>
        </authorList>
    </citation>
    <scope>NUCLEOTIDE SEQUENCE</scope>
    <source>
        <strain evidence="4">FW102-FHT14D07</strain>
    </source>
</reference>
<dbReference type="SUPFAM" id="SSF55785">
    <property type="entry name" value="PYP-like sensor domain (PAS domain)"/>
    <property type="match status" value="1"/>
</dbReference>
<dbReference type="CDD" id="cd01949">
    <property type="entry name" value="GGDEF"/>
    <property type="match status" value="1"/>
</dbReference>
<dbReference type="InterPro" id="IPR003018">
    <property type="entry name" value="GAF"/>
</dbReference>
<feature type="domain" description="GGDEF" evidence="3">
    <location>
        <begin position="536"/>
        <end position="669"/>
    </location>
</feature>
<dbReference type="InterPro" id="IPR000014">
    <property type="entry name" value="PAS"/>
</dbReference>
<dbReference type="SMART" id="SM00267">
    <property type="entry name" value="GGDEF"/>
    <property type="match status" value="1"/>
</dbReference>
<dbReference type="RefSeq" id="WP_395118616.1">
    <property type="nucleotide sequence ID" value="NZ_CP170721.1"/>
</dbReference>
<dbReference type="Gene3D" id="3.30.450.20">
    <property type="entry name" value="PAS domain"/>
    <property type="match status" value="1"/>
</dbReference>
<gene>
    <name evidence="4" type="ORF">ACFYG5_06560</name>
</gene>
<feature type="domain" description="EAL" evidence="2">
    <location>
        <begin position="678"/>
        <end position="936"/>
    </location>
</feature>
<dbReference type="PROSITE" id="PS50887">
    <property type="entry name" value="GGDEF"/>
    <property type="match status" value="1"/>
</dbReference>
<feature type="domain" description="PAS" evidence="1">
    <location>
        <begin position="376"/>
        <end position="416"/>
    </location>
</feature>
<dbReference type="InterPro" id="IPR035965">
    <property type="entry name" value="PAS-like_dom_sf"/>
</dbReference>
<dbReference type="InterPro" id="IPR001633">
    <property type="entry name" value="EAL_dom"/>
</dbReference>
<dbReference type="SUPFAM" id="SSF55073">
    <property type="entry name" value="Nucleotide cyclase"/>
    <property type="match status" value="1"/>
</dbReference>
<dbReference type="EMBL" id="CP170721">
    <property type="protein sequence ID" value="XIA19789.1"/>
    <property type="molecule type" value="Genomic_DNA"/>
</dbReference>
<dbReference type="Pfam" id="PF00990">
    <property type="entry name" value="GGDEF"/>
    <property type="match status" value="1"/>
</dbReference>
<dbReference type="SUPFAM" id="SSF141868">
    <property type="entry name" value="EAL domain-like"/>
    <property type="match status" value="1"/>
</dbReference>
<protein>
    <submittedName>
        <fullName evidence="4">EAL domain-containing protein</fullName>
    </submittedName>
</protein>
<accession>A0AB74UYF9</accession>
<dbReference type="CDD" id="cd01948">
    <property type="entry name" value="EAL"/>
    <property type="match status" value="1"/>
</dbReference>
<dbReference type="PANTHER" id="PTHR44757:SF2">
    <property type="entry name" value="BIOFILM ARCHITECTURE MAINTENANCE PROTEIN MBAA"/>
    <property type="match status" value="1"/>
</dbReference>
<dbReference type="PANTHER" id="PTHR44757">
    <property type="entry name" value="DIGUANYLATE CYCLASE DGCP"/>
    <property type="match status" value="1"/>
</dbReference>
<dbReference type="NCBIfam" id="TIGR00254">
    <property type="entry name" value="GGDEF"/>
    <property type="match status" value="1"/>
</dbReference>
<dbReference type="InterPro" id="IPR043128">
    <property type="entry name" value="Rev_trsase/Diguanyl_cyclase"/>
</dbReference>
<dbReference type="SMART" id="SM00052">
    <property type="entry name" value="EAL"/>
    <property type="match status" value="1"/>
</dbReference>
<name>A0AB74UYF9_9GAMM</name>
<dbReference type="InterPro" id="IPR029016">
    <property type="entry name" value="GAF-like_dom_sf"/>
</dbReference>